<reference evidence="5 6" key="1">
    <citation type="submission" date="2020-09" db="EMBL/GenBank/DDBJ databases">
        <title>Characterization and genome sequencing of Ruminiclostridium sp. nov. MA18.</title>
        <authorList>
            <person name="Rettenmaier R."/>
            <person name="Kowollik M.-L."/>
            <person name="Liebl W."/>
            <person name="Zverlov V."/>
        </authorList>
    </citation>
    <scope>NUCLEOTIDE SEQUENCE [LARGE SCALE GENOMIC DNA]</scope>
    <source>
        <strain evidence="5 6">MA18</strain>
    </source>
</reference>
<dbReference type="Proteomes" id="UP000306409">
    <property type="component" value="Chromosome"/>
</dbReference>
<organism evidence="5 6">
    <name type="scientific">Ruminiclostridium herbifermentans</name>
    <dbReference type="NCBI Taxonomy" id="2488810"/>
    <lineage>
        <taxon>Bacteria</taxon>
        <taxon>Bacillati</taxon>
        <taxon>Bacillota</taxon>
        <taxon>Clostridia</taxon>
        <taxon>Eubacteriales</taxon>
        <taxon>Oscillospiraceae</taxon>
        <taxon>Ruminiclostridium</taxon>
    </lineage>
</organism>
<keyword evidence="3" id="KW-0347">Helicase</keyword>
<evidence type="ECO:0000256" key="1">
    <source>
        <dbReference type="ARBA" id="ARBA00022741"/>
    </source>
</evidence>
<dbReference type="InterPro" id="IPR004968">
    <property type="entry name" value="DNA_primase/NTPase_C"/>
</dbReference>
<dbReference type="InterPro" id="IPR006500">
    <property type="entry name" value="Helicase_put_C_phage/plasmid"/>
</dbReference>
<keyword evidence="1" id="KW-0547">Nucleotide-binding</keyword>
<evidence type="ECO:0000256" key="3">
    <source>
        <dbReference type="ARBA" id="ARBA00022806"/>
    </source>
</evidence>
<dbReference type="PANTHER" id="PTHR35372">
    <property type="entry name" value="ATP BINDING PROTEIN-RELATED"/>
    <property type="match status" value="1"/>
</dbReference>
<dbReference type="GO" id="GO:0016787">
    <property type="term" value="F:hydrolase activity"/>
    <property type="evidence" value="ECO:0007669"/>
    <property type="project" value="UniProtKB-KW"/>
</dbReference>
<dbReference type="InterPro" id="IPR014818">
    <property type="entry name" value="Phage/plasmid_primase_P4_C"/>
</dbReference>
<dbReference type="PROSITE" id="PS51206">
    <property type="entry name" value="SF3_HELICASE_1"/>
    <property type="match status" value="1"/>
</dbReference>
<protein>
    <submittedName>
        <fullName evidence="5">DNA primase</fullName>
    </submittedName>
</protein>
<dbReference type="PANTHER" id="PTHR35372:SF2">
    <property type="entry name" value="SF3 HELICASE DOMAIN-CONTAINING PROTEIN"/>
    <property type="match status" value="1"/>
</dbReference>
<evidence type="ECO:0000256" key="4">
    <source>
        <dbReference type="ARBA" id="ARBA00022840"/>
    </source>
</evidence>
<keyword evidence="4" id="KW-0067">ATP-binding</keyword>
<dbReference type="Pfam" id="PF22763">
    <property type="entry name" value="NrS1-1_pol-like_HBD"/>
    <property type="match status" value="1"/>
</dbReference>
<evidence type="ECO:0000313" key="6">
    <source>
        <dbReference type="Proteomes" id="UP000306409"/>
    </source>
</evidence>
<dbReference type="GO" id="GO:0004386">
    <property type="term" value="F:helicase activity"/>
    <property type="evidence" value="ECO:0007669"/>
    <property type="project" value="UniProtKB-KW"/>
</dbReference>
<dbReference type="InterPro" id="IPR027417">
    <property type="entry name" value="P-loop_NTPase"/>
</dbReference>
<dbReference type="Pfam" id="PF19263">
    <property type="entry name" value="DUF5906"/>
    <property type="match status" value="1"/>
</dbReference>
<sequence length="758" mass="86062">MQELMDMKIWFLWRKEIDGDRINKIPFAAGGGATGTNGKYRHTWVTYDEAVTANTKQSAAGIGFVIPKGHFFLDIDHIPLTDPFVEMLLNRFNSYTERSVSGGGIHIYGKCDLDKLPTYADKNGNLRLDKAYYMKNPNNHLELYVGGLTNRFAAFTGDVILNEPLRESTAAVLTTLDKNMRKTEKITYSEKRDGDRAGFDIVCNLRKQKNGEKFKKLYDDGDISEYGSQSEADAALCALIAFRTGPDPAAIDDIFRSSALYREKWEREDYREATIATGIDACHGTFHKSKMEHPYFIKFNEQTGEVYVSVPLLAKYVREHLRYVLVRDNGKQGLMKYVYENGCYRLYADNMLMGIIKQYIADYDEELVKMGKVSETLQHIITDLNYVSQEELNANEDLINFSNGLLHITANNVTLAPHSPDILSTIQIPCSWTGRETPTPVFDGYMHTLTNGDKAIEQLLLEFIGVCISNIKGWRMKKALFLVGDGDTGKSQLKSLVERLLGKGNFIGIDLKEIEARFGTGAIYGTRLAGSSDMSFLSVDELKTFKKITGGDSLYAEFKGQQAFEFTYNGLLWFCMNRLPKFGGDDGKWVYDRIMVVRCPNVIPKDKQDKTLLDKMYAERDGIVFKTIKALQQVITNGYRFSEPDSVSLAREKYMSDNNTVVSFFEECMCEWPDGKINKHCTTGRIYKVYQGWCRENNNGFAKTAKEFREAIASHLGADYSTITTRQNGNTYYKDYSLTSEAKEQFSREYGYDGTVFL</sequence>
<dbReference type="Gene3D" id="3.40.50.300">
    <property type="entry name" value="P-loop containing nucleotide triphosphate hydrolases"/>
    <property type="match status" value="1"/>
</dbReference>
<gene>
    <name evidence="5" type="ORF">EHE19_006225</name>
</gene>
<dbReference type="Pfam" id="PF03288">
    <property type="entry name" value="Pox_D5"/>
    <property type="match status" value="1"/>
</dbReference>
<keyword evidence="2" id="KW-0378">Hydrolase</keyword>
<dbReference type="InterPro" id="IPR045455">
    <property type="entry name" value="NrS-1_pol-like_helicase"/>
</dbReference>
<dbReference type="GO" id="GO:0005524">
    <property type="term" value="F:ATP binding"/>
    <property type="evidence" value="ECO:0007669"/>
    <property type="project" value="UniProtKB-KW"/>
</dbReference>
<dbReference type="InterPro" id="IPR014015">
    <property type="entry name" value="Helicase_SF3_DNA-vir"/>
</dbReference>
<proteinExistence type="predicted"/>
<dbReference type="InterPro" id="IPR051620">
    <property type="entry name" value="ORF904-like_C"/>
</dbReference>
<dbReference type="NCBIfam" id="TIGR01613">
    <property type="entry name" value="primase_Cterm"/>
    <property type="match status" value="1"/>
</dbReference>
<name>A0A4V6ENC7_9FIRM</name>
<dbReference type="InterPro" id="IPR054468">
    <property type="entry name" value="NrSPol-like_HBD"/>
</dbReference>
<dbReference type="AlphaFoldDB" id="A0A4V6ENC7"/>
<accession>A0A4V6ENC7</accession>
<dbReference type="Pfam" id="PF08706">
    <property type="entry name" value="D5_N"/>
    <property type="match status" value="1"/>
</dbReference>
<evidence type="ECO:0000256" key="2">
    <source>
        <dbReference type="ARBA" id="ARBA00022801"/>
    </source>
</evidence>
<dbReference type="SUPFAM" id="SSF52540">
    <property type="entry name" value="P-loop containing nucleoside triphosphate hydrolases"/>
    <property type="match status" value="1"/>
</dbReference>
<dbReference type="KEGG" id="rher:EHE19_006225"/>
<dbReference type="EMBL" id="CP061336">
    <property type="protein sequence ID" value="QNU68035.1"/>
    <property type="molecule type" value="Genomic_DNA"/>
</dbReference>
<dbReference type="SMART" id="SM00885">
    <property type="entry name" value="D5_N"/>
    <property type="match status" value="1"/>
</dbReference>
<keyword evidence="6" id="KW-1185">Reference proteome</keyword>
<evidence type="ECO:0000313" key="5">
    <source>
        <dbReference type="EMBL" id="QNU68035.1"/>
    </source>
</evidence>
<dbReference type="OrthoDB" id="9763644at2"/>